<dbReference type="Pfam" id="PF01979">
    <property type="entry name" value="Amidohydro_1"/>
    <property type="match status" value="1"/>
</dbReference>
<dbReference type="GO" id="GO:0046872">
    <property type="term" value="F:metal ion binding"/>
    <property type="evidence" value="ECO:0007669"/>
    <property type="project" value="UniProtKB-KW"/>
</dbReference>
<gene>
    <name evidence="7" type="primary">pyrC</name>
    <name evidence="7" type="ORF">Maq22A_c13210</name>
</gene>
<dbReference type="PROSITE" id="PS00483">
    <property type="entry name" value="DIHYDROOROTASE_2"/>
    <property type="match status" value="1"/>
</dbReference>
<dbReference type="InterPro" id="IPR032466">
    <property type="entry name" value="Metal_Hydrolase"/>
</dbReference>
<dbReference type="AlphaFoldDB" id="A0A0C6FFT9"/>
<evidence type="ECO:0000259" key="6">
    <source>
        <dbReference type="Pfam" id="PF01979"/>
    </source>
</evidence>
<keyword evidence="4" id="KW-0479">Metal-binding</keyword>
<dbReference type="Gene3D" id="2.30.40.10">
    <property type="entry name" value="Urease, subunit C, domain 1"/>
    <property type="match status" value="1"/>
</dbReference>
<reference evidence="7 8" key="1">
    <citation type="journal article" date="2015" name="Genome Announc.">
        <title>Complete Genome Sequence of Methylobacterium aquaticum Strain 22A, Isolated from Racomitrium japonicum Moss.</title>
        <authorList>
            <person name="Tani A."/>
            <person name="Ogura Y."/>
            <person name="Hayashi T."/>
            <person name="Kimbara K."/>
        </authorList>
    </citation>
    <scope>NUCLEOTIDE SEQUENCE [LARGE SCALE GENOMIC DNA]</scope>
    <source>
        <strain evidence="7 8">MA-22A</strain>
    </source>
</reference>
<dbReference type="GO" id="GO:0004151">
    <property type="term" value="F:dihydroorotase activity"/>
    <property type="evidence" value="ECO:0007669"/>
    <property type="project" value="UniProtKB-EC"/>
</dbReference>
<dbReference type="EC" id="3.5.2.3" evidence="7"/>
<evidence type="ECO:0000256" key="3">
    <source>
        <dbReference type="ARBA" id="ARBA00010286"/>
    </source>
</evidence>
<name>A0A0C6FFT9_9HYPH</name>
<reference evidence="8" key="2">
    <citation type="submission" date="2015-01" db="EMBL/GenBank/DDBJ databases">
        <title>Complete genome sequence of Methylobacterium aquaticum strain 22A.</title>
        <authorList>
            <person name="Tani A."/>
            <person name="Ogura Y."/>
            <person name="Hayashi T."/>
        </authorList>
    </citation>
    <scope>NUCLEOTIDE SEQUENCE [LARGE SCALE GENOMIC DNA]</scope>
    <source>
        <strain evidence="8">MA-22A</strain>
    </source>
</reference>
<evidence type="ECO:0000256" key="5">
    <source>
        <dbReference type="ARBA" id="ARBA00022801"/>
    </source>
</evidence>
<organism evidence="7 8">
    <name type="scientific">Methylobacterium aquaticum</name>
    <dbReference type="NCBI Taxonomy" id="270351"/>
    <lineage>
        <taxon>Bacteria</taxon>
        <taxon>Pseudomonadati</taxon>
        <taxon>Pseudomonadota</taxon>
        <taxon>Alphaproteobacteria</taxon>
        <taxon>Hyphomicrobiales</taxon>
        <taxon>Methylobacteriaceae</taxon>
        <taxon>Methylobacterium</taxon>
    </lineage>
</organism>
<dbReference type="OrthoDB" id="9775759at2"/>
<dbReference type="SUPFAM" id="SSF51338">
    <property type="entry name" value="Composite domain of metallo-dependent hydrolases"/>
    <property type="match status" value="1"/>
</dbReference>
<dbReference type="KEGG" id="maqu:Maq22A_c13210"/>
<dbReference type="SUPFAM" id="SSF51556">
    <property type="entry name" value="Metallo-dependent hydrolases"/>
    <property type="match status" value="1"/>
</dbReference>
<dbReference type="PATRIC" id="fig|270351.10.peg.2553"/>
<evidence type="ECO:0000313" key="7">
    <source>
        <dbReference type="EMBL" id="BAQ45867.1"/>
    </source>
</evidence>
<dbReference type="NCBIfam" id="TIGR00857">
    <property type="entry name" value="pyrC_multi"/>
    <property type="match status" value="1"/>
</dbReference>
<dbReference type="CDD" id="cd01318">
    <property type="entry name" value="DHOase_IIb"/>
    <property type="match status" value="1"/>
</dbReference>
<dbReference type="InterPro" id="IPR002195">
    <property type="entry name" value="Dihydroorotase_CS"/>
</dbReference>
<comment type="function">
    <text evidence="2">Catalyzes the reversible cyclization of carbamoyl aspartate to dihydroorotate.</text>
</comment>
<comment type="cofactor">
    <cofactor evidence="1">
        <name>Zn(2+)</name>
        <dbReference type="ChEBI" id="CHEBI:29105"/>
    </cofactor>
</comment>
<keyword evidence="5 7" id="KW-0378">Hydrolase</keyword>
<dbReference type="Proteomes" id="UP000061432">
    <property type="component" value="Chromosome"/>
</dbReference>
<dbReference type="GO" id="GO:0006145">
    <property type="term" value="P:purine nucleobase catabolic process"/>
    <property type="evidence" value="ECO:0007669"/>
    <property type="project" value="TreeGrafter"/>
</dbReference>
<protein>
    <submittedName>
        <fullName evidence="7">Dihydroorotase</fullName>
        <ecNumber evidence="7">3.5.2.3</ecNumber>
    </submittedName>
</protein>
<feature type="domain" description="Amidohydrolase-related" evidence="6">
    <location>
        <begin position="54"/>
        <end position="421"/>
    </location>
</feature>
<evidence type="ECO:0000256" key="2">
    <source>
        <dbReference type="ARBA" id="ARBA00002368"/>
    </source>
</evidence>
<dbReference type="Gene3D" id="3.20.20.140">
    <property type="entry name" value="Metal-dependent hydrolases"/>
    <property type="match status" value="1"/>
</dbReference>
<sequence length="446" mass="48517">MSQSFDLLLRGGTVVNHDGEGLADIGVTAGRVAAIGDLSQASAGRTLDCRGLHLLPGVIDSQVHFREPGLDHKEDLETGSRAAVMGGVTTVFEMPNTVPQTTSPDALDDKLKRAHHRMHCDFAFWVGGTHENARDVAELERLPGAAGIKVFIGSSTGSLLVEDDAGITEILKRTRRRSAFHAEDEAMLRDRKGLRVPGDPSSHPVWRSPEAALKATERLVRIARETGARIHILHISTKEEMRYLAEHKDVATCELTPHHLTLDGTEAYARLGTLVQMNPPVRGADHRDGLWWGLSQGVADVLGSDHAPHTLEEKQKTYPESPSGMTGVQTLVPVMLDHVAAGRLSLQRFVDLTSAGPKRIFGIARKGRLAVGYDADVTVVDLKRRETITNAWIASKCGWTPHDGREVTGWPVGTVVRGQAVMWEGSLTEPSRGEAVRFEEGFPARG</sequence>
<dbReference type="NCBIfam" id="NF006559">
    <property type="entry name" value="PRK09060.1"/>
    <property type="match status" value="1"/>
</dbReference>
<evidence type="ECO:0000256" key="4">
    <source>
        <dbReference type="ARBA" id="ARBA00022723"/>
    </source>
</evidence>
<dbReference type="STRING" id="270351.Maq22A_c13210"/>
<dbReference type="InterPro" id="IPR006680">
    <property type="entry name" value="Amidohydro-rel"/>
</dbReference>
<dbReference type="GO" id="GO:0004038">
    <property type="term" value="F:allantoinase activity"/>
    <property type="evidence" value="ECO:0007669"/>
    <property type="project" value="TreeGrafter"/>
</dbReference>
<dbReference type="EMBL" id="AP014704">
    <property type="protein sequence ID" value="BAQ45867.1"/>
    <property type="molecule type" value="Genomic_DNA"/>
</dbReference>
<dbReference type="RefSeq" id="WP_060847122.1">
    <property type="nucleotide sequence ID" value="NZ_AP014704.1"/>
</dbReference>
<accession>A0A0C6FFT9</accession>
<evidence type="ECO:0000313" key="8">
    <source>
        <dbReference type="Proteomes" id="UP000061432"/>
    </source>
</evidence>
<dbReference type="GO" id="GO:0005737">
    <property type="term" value="C:cytoplasm"/>
    <property type="evidence" value="ECO:0007669"/>
    <property type="project" value="TreeGrafter"/>
</dbReference>
<proteinExistence type="inferred from homology"/>
<dbReference type="PANTHER" id="PTHR43668">
    <property type="entry name" value="ALLANTOINASE"/>
    <property type="match status" value="1"/>
</dbReference>
<evidence type="ECO:0000256" key="1">
    <source>
        <dbReference type="ARBA" id="ARBA00001947"/>
    </source>
</evidence>
<dbReference type="InterPro" id="IPR011059">
    <property type="entry name" value="Metal-dep_hydrolase_composite"/>
</dbReference>
<comment type="similarity">
    <text evidence="3">Belongs to the metallo-dependent hydrolases superfamily. DHOase family. Class I DHOase subfamily.</text>
</comment>
<dbReference type="InterPro" id="IPR050138">
    <property type="entry name" value="DHOase/Allantoinase_Hydrolase"/>
</dbReference>
<dbReference type="PANTHER" id="PTHR43668:SF4">
    <property type="entry name" value="ALLANTOINASE"/>
    <property type="match status" value="1"/>
</dbReference>